<keyword evidence="3" id="KW-1185">Reference proteome</keyword>
<accession>A0AA35VZD1</accession>
<evidence type="ECO:0000313" key="2">
    <source>
        <dbReference type="EMBL" id="CAI7935481.1"/>
    </source>
</evidence>
<dbReference type="AlphaFoldDB" id="A0AA35VZD1"/>
<comment type="caution">
    <text evidence="2">The sequence shown here is derived from an EMBL/GenBank/DDBJ whole genome shotgun (WGS) entry which is preliminary data.</text>
</comment>
<evidence type="ECO:0000313" key="3">
    <source>
        <dbReference type="Proteomes" id="UP001178461"/>
    </source>
</evidence>
<feature type="non-terminal residue" evidence="2">
    <location>
        <position position="1"/>
    </location>
</feature>
<reference evidence="2" key="1">
    <citation type="submission" date="2022-12" db="EMBL/GenBank/DDBJ databases">
        <authorList>
            <person name="Alioto T."/>
            <person name="Alioto T."/>
            <person name="Gomez Garrido J."/>
        </authorList>
    </citation>
    <scope>NUCLEOTIDE SEQUENCE</scope>
</reference>
<feature type="region of interest" description="Disordered" evidence="1">
    <location>
        <begin position="125"/>
        <end position="145"/>
    </location>
</feature>
<protein>
    <submittedName>
        <fullName evidence="2">Uncharacterized protein</fullName>
    </submittedName>
</protein>
<sequence>SASSGCAGLGLLYETLYGSCCQGQEGSDWSRPFLQWLPVCGMLSPGRFAWYLHYKPLGTRQKHSSLTRPLVDCPPNVLLKCFGGGCHHSCVGPDDCLHPFQLYPLIILLGSCRYGAAGTRKKPQAEEACGRGTRRAPRALSPGTGARKAALPLSESAAFFLDNLASKISIREEGGCIWTFQSCGSEFKIKQFSTALNQERAWNLVKLQRREIKREGLLDYCRGKEFSSTLKDNAMMGYQRIGVAEVSKLCGNLK</sequence>
<organism evidence="2 3">
    <name type="scientific">Podarcis lilfordi</name>
    <name type="common">Lilford's wall lizard</name>
    <dbReference type="NCBI Taxonomy" id="74358"/>
    <lineage>
        <taxon>Eukaryota</taxon>
        <taxon>Metazoa</taxon>
        <taxon>Chordata</taxon>
        <taxon>Craniata</taxon>
        <taxon>Vertebrata</taxon>
        <taxon>Euteleostomi</taxon>
        <taxon>Lepidosauria</taxon>
        <taxon>Squamata</taxon>
        <taxon>Bifurcata</taxon>
        <taxon>Unidentata</taxon>
        <taxon>Episquamata</taxon>
        <taxon>Laterata</taxon>
        <taxon>Lacertibaenia</taxon>
        <taxon>Lacertidae</taxon>
        <taxon>Podarcis</taxon>
    </lineage>
</organism>
<evidence type="ECO:0000256" key="1">
    <source>
        <dbReference type="SAM" id="MobiDB-lite"/>
    </source>
</evidence>
<name>A0AA35VZD1_9SAUR</name>
<dbReference type="EMBL" id="CANTUW010000849">
    <property type="protein sequence ID" value="CAI7935481.1"/>
    <property type="molecule type" value="Genomic_DNA"/>
</dbReference>
<feature type="non-terminal residue" evidence="2">
    <location>
        <position position="254"/>
    </location>
</feature>
<gene>
    <name evidence="2" type="ORF">PODLI_1B019671</name>
</gene>
<proteinExistence type="predicted"/>
<dbReference type="Proteomes" id="UP001178461">
    <property type="component" value="Unassembled WGS sequence"/>
</dbReference>